<dbReference type="InterPro" id="IPR008969">
    <property type="entry name" value="CarboxyPept-like_regulatory"/>
</dbReference>
<keyword evidence="1" id="KW-0378">Hydrolase</keyword>
<dbReference type="SUPFAM" id="SSF49452">
    <property type="entry name" value="Starch-binding domain-like"/>
    <property type="match status" value="1"/>
</dbReference>
<evidence type="ECO:0000313" key="2">
    <source>
        <dbReference type="Proteomes" id="UP000641025"/>
    </source>
</evidence>
<dbReference type="Pfam" id="PF13620">
    <property type="entry name" value="CarboxypepD_reg"/>
    <property type="match status" value="2"/>
</dbReference>
<organism evidence="1 2">
    <name type="scientific">Geomonas propionica</name>
    <dbReference type="NCBI Taxonomy" id="2798582"/>
    <lineage>
        <taxon>Bacteria</taxon>
        <taxon>Pseudomonadati</taxon>
        <taxon>Thermodesulfobacteriota</taxon>
        <taxon>Desulfuromonadia</taxon>
        <taxon>Geobacterales</taxon>
        <taxon>Geobacteraceae</taxon>
        <taxon>Geomonas</taxon>
    </lineage>
</organism>
<comment type="caution">
    <text evidence="1">The sequence shown here is derived from an EMBL/GenBank/DDBJ whole genome shotgun (WGS) entry which is preliminary data.</text>
</comment>
<sequence>MASLVTSLCTKSLRRVSLLLLTVLLFVVPATSWGAPFSKYFNFVQPDHETIVLWGEGDDFHAIFETTEGYAVVFDNKKGAYFYATRSEDGKQLVSTGVLAHKQAPANLVRHIRLDPEAASAAAQARRRQWETETGLSARWALLKSQNLHPAASVTTSGAQTSPPATSTVGTKIGLTLLIDFPDVPATIGATEISSFLNGASYAGYENNGSVRQYFGDVSGGRLDYSNVVTMYVRMTKPKTYYDNTSRDCGAQGRLLINDALAILKARSDYASDILPTFNTLTTDGAGDVVAFNVYFAGSDSGVWSYGLWPHSWVLATGIPLGNGKSVYSYQVTNVGETLELGTFCHENGHMLCGFPDLYDYGYDSVGGAGDFSLMGYGGSGKNPVEVDAYLKTAAGWATITNLDSSSNLVGTLLSAPTVGSDSFYRFSRPGVATEYFLLENRQKVGRDAGLPAAGVAVWHVDELGERDNQSLTPNQSHHNYELTLVQADNLWHFENYVNPGDARDLYYLGNGAAAYTNTIDEFSAPNTNWWDGSTSGMKLSSFGAPGTTMTFNIGVVSSKDFVITATPNVLTASQGEGASTSITVIANGGFSSDVALSVSGVPEGVTALLDKETITAGAGTAALAITIGQTAPVGTYTLKVTGGSGALTHDASIILTITPSPTYAVSGTVKYGSERGTPIAGAEVAIGEKITSTDRKGKFLITGVQVGTYPLSISKTGFYSYTDSSFNVGSDQRSLIFYLTPIPTYSISGTVRAGSATGPVLAGATVSIAGKSSITGKKGTFAVTGILAGSYPLTVSKSGYNSFTDPAFVVESSQSGLNLFLLPQP</sequence>
<gene>
    <name evidence="1" type="ORF">JFN90_03470</name>
</gene>
<dbReference type="InterPro" id="IPR013784">
    <property type="entry name" value="Carb-bd-like_fold"/>
</dbReference>
<dbReference type="InterPro" id="IPR008757">
    <property type="entry name" value="Peptidase_M6-like_domain"/>
</dbReference>
<keyword evidence="2" id="KW-1185">Reference proteome</keyword>
<proteinExistence type="predicted"/>
<dbReference type="RefSeq" id="WP_199393711.1">
    <property type="nucleotide sequence ID" value="NZ_JAEMHK010000002.1"/>
</dbReference>
<dbReference type="NCBIfam" id="TIGR03296">
    <property type="entry name" value="M6dom_TIGR03296"/>
    <property type="match status" value="1"/>
</dbReference>
<reference evidence="1 2" key="1">
    <citation type="submission" date="2020-12" db="EMBL/GenBank/DDBJ databases">
        <title>Geomonas sp. Red259, isolated from paddy soil.</title>
        <authorList>
            <person name="Xu Z."/>
            <person name="Zhang Z."/>
            <person name="Masuda Y."/>
            <person name="Itoh H."/>
            <person name="Senoo K."/>
        </authorList>
    </citation>
    <scope>NUCLEOTIDE SEQUENCE [LARGE SCALE GENOMIC DNA]</scope>
    <source>
        <strain evidence="1 2">Red259</strain>
    </source>
</reference>
<keyword evidence="1" id="KW-0482">Metalloprotease</keyword>
<dbReference type="PANTHER" id="PTHR41775:SF1">
    <property type="entry name" value="PEPTIDASE M6-LIKE DOMAIN-CONTAINING PROTEIN"/>
    <property type="match status" value="1"/>
</dbReference>
<dbReference type="GO" id="GO:0008237">
    <property type="term" value="F:metallopeptidase activity"/>
    <property type="evidence" value="ECO:0007669"/>
    <property type="project" value="UniProtKB-KW"/>
</dbReference>
<dbReference type="SUPFAM" id="SSF49464">
    <property type="entry name" value="Carboxypeptidase regulatory domain-like"/>
    <property type="match status" value="1"/>
</dbReference>
<evidence type="ECO:0000313" key="1">
    <source>
        <dbReference type="EMBL" id="MBJ6799193.1"/>
    </source>
</evidence>
<keyword evidence="1" id="KW-0645">Protease</keyword>
<accession>A0ABS0YMS7</accession>
<dbReference type="EMBL" id="JAEMHK010000002">
    <property type="protein sequence ID" value="MBJ6799193.1"/>
    <property type="molecule type" value="Genomic_DNA"/>
</dbReference>
<dbReference type="Gene3D" id="2.60.40.1120">
    <property type="entry name" value="Carboxypeptidase-like, regulatory domain"/>
    <property type="match status" value="2"/>
</dbReference>
<dbReference type="PANTHER" id="PTHR41775">
    <property type="entry name" value="SECRETED PROTEIN-RELATED"/>
    <property type="match status" value="1"/>
</dbReference>
<dbReference type="Proteomes" id="UP000641025">
    <property type="component" value="Unassembled WGS sequence"/>
</dbReference>
<name>A0ABS0YMS7_9BACT</name>
<protein>
    <submittedName>
        <fullName evidence="1">M6 family metalloprotease domain-containing protein</fullName>
    </submittedName>
</protein>